<protein>
    <submittedName>
        <fullName evidence="1">Uncharacterized protein</fullName>
    </submittedName>
</protein>
<reference evidence="1 2" key="1">
    <citation type="submission" date="2013-01" db="EMBL/GenBank/DDBJ databases">
        <authorList>
            <person name="Harkins D.M."/>
            <person name="Durkin A.S."/>
            <person name="Brinkac L.M."/>
            <person name="Haft D.H."/>
            <person name="Selengut J.D."/>
            <person name="Sanka R."/>
            <person name="DePew J."/>
            <person name="Purushe J."/>
            <person name="Whelen A.C."/>
            <person name="Vinetz J.M."/>
            <person name="Sutton G.G."/>
            <person name="Nierman W.C."/>
            <person name="Fouts D.E."/>
        </authorList>
    </citation>
    <scope>NUCLEOTIDE SEQUENCE [LARGE SCALE GENOMIC DNA]</scope>
    <source>
        <strain evidence="1 2">2001034031</strain>
    </source>
</reference>
<organism evidence="1 2">
    <name type="scientific">Leptospira noguchii str. 2001034031</name>
    <dbReference type="NCBI Taxonomy" id="1193053"/>
    <lineage>
        <taxon>Bacteria</taxon>
        <taxon>Pseudomonadati</taxon>
        <taxon>Spirochaetota</taxon>
        <taxon>Spirochaetia</taxon>
        <taxon>Leptospirales</taxon>
        <taxon>Leptospiraceae</taxon>
        <taxon>Leptospira</taxon>
    </lineage>
</organism>
<dbReference type="Proteomes" id="UP000012138">
    <property type="component" value="Unassembled WGS sequence"/>
</dbReference>
<evidence type="ECO:0000313" key="2">
    <source>
        <dbReference type="Proteomes" id="UP000012138"/>
    </source>
</evidence>
<sequence length="48" mass="5394">MKHIFVAILMEAVVISSFVCEGSGLKRTTPALCLKVRRFLPLFVKEVD</sequence>
<comment type="caution">
    <text evidence="1">The sequence shown here is derived from an EMBL/GenBank/DDBJ whole genome shotgun (WGS) entry which is preliminary data.</text>
</comment>
<accession>M6Y7K6</accession>
<dbReference type="AlphaFoldDB" id="M6Y7K6"/>
<gene>
    <name evidence="1" type="ORF">LEP1GSC024_4177</name>
</gene>
<dbReference type="EMBL" id="AKXB02000054">
    <property type="protein sequence ID" value="EMO90327.1"/>
    <property type="molecule type" value="Genomic_DNA"/>
</dbReference>
<proteinExistence type="predicted"/>
<evidence type="ECO:0000313" key="1">
    <source>
        <dbReference type="EMBL" id="EMO90327.1"/>
    </source>
</evidence>
<name>M6Y7K6_9LEPT</name>